<dbReference type="OrthoDB" id="2646666at2759"/>
<reference evidence="1 2" key="1">
    <citation type="submission" date="2014-04" db="EMBL/GenBank/DDBJ databases">
        <authorList>
            <consortium name="DOE Joint Genome Institute"/>
            <person name="Kuo A."/>
            <person name="Kohler A."/>
            <person name="Jargeat P."/>
            <person name="Nagy L.G."/>
            <person name="Floudas D."/>
            <person name="Copeland A."/>
            <person name="Barry K.W."/>
            <person name="Cichocki N."/>
            <person name="Veneault-Fourrey C."/>
            <person name="LaButti K."/>
            <person name="Lindquist E.A."/>
            <person name="Lipzen A."/>
            <person name="Lundell T."/>
            <person name="Morin E."/>
            <person name="Murat C."/>
            <person name="Sun H."/>
            <person name="Tunlid A."/>
            <person name="Henrissat B."/>
            <person name="Grigoriev I.V."/>
            <person name="Hibbett D.S."/>
            <person name="Martin F."/>
            <person name="Nordberg H.P."/>
            <person name="Cantor M.N."/>
            <person name="Hua S.X."/>
        </authorList>
    </citation>
    <scope>NUCLEOTIDE SEQUENCE [LARGE SCALE GENOMIC DNA]</scope>
    <source>
        <strain evidence="1 2">Ve08.2h10</strain>
    </source>
</reference>
<dbReference type="Proteomes" id="UP000054538">
    <property type="component" value="Unassembled WGS sequence"/>
</dbReference>
<dbReference type="AlphaFoldDB" id="A0A0D0DC84"/>
<dbReference type="STRING" id="930991.A0A0D0DC84"/>
<evidence type="ECO:0000313" key="1">
    <source>
        <dbReference type="EMBL" id="KIK74885.1"/>
    </source>
</evidence>
<evidence type="ECO:0000313" key="2">
    <source>
        <dbReference type="Proteomes" id="UP000054538"/>
    </source>
</evidence>
<keyword evidence="2" id="KW-1185">Reference proteome</keyword>
<accession>A0A0D0DC84</accession>
<dbReference type="EMBL" id="KN828488">
    <property type="protein sequence ID" value="KIK74885.1"/>
    <property type="molecule type" value="Genomic_DNA"/>
</dbReference>
<dbReference type="InParanoid" id="A0A0D0DC84"/>
<gene>
    <name evidence="1" type="ORF">PAXRUDRAFT_81795</name>
</gene>
<sequence>VFSPVQRLWTKHCDKRLAEGIEIDHYNFIHEYMSIHSVITPTLIKKAFKK</sequence>
<protein>
    <submittedName>
        <fullName evidence="1">Uncharacterized protein</fullName>
    </submittedName>
</protein>
<organism evidence="1 2">
    <name type="scientific">Paxillus rubicundulus Ve08.2h10</name>
    <dbReference type="NCBI Taxonomy" id="930991"/>
    <lineage>
        <taxon>Eukaryota</taxon>
        <taxon>Fungi</taxon>
        <taxon>Dikarya</taxon>
        <taxon>Basidiomycota</taxon>
        <taxon>Agaricomycotina</taxon>
        <taxon>Agaricomycetes</taxon>
        <taxon>Agaricomycetidae</taxon>
        <taxon>Boletales</taxon>
        <taxon>Paxilineae</taxon>
        <taxon>Paxillaceae</taxon>
        <taxon>Paxillus</taxon>
    </lineage>
</organism>
<feature type="non-terminal residue" evidence="1">
    <location>
        <position position="50"/>
    </location>
</feature>
<proteinExistence type="predicted"/>
<reference evidence="2" key="2">
    <citation type="submission" date="2015-01" db="EMBL/GenBank/DDBJ databases">
        <title>Evolutionary Origins and Diversification of the Mycorrhizal Mutualists.</title>
        <authorList>
            <consortium name="DOE Joint Genome Institute"/>
            <consortium name="Mycorrhizal Genomics Consortium"/>
            <person name="Kohler A."/>
            <person name="Kuo A."/>
            <person name="Nagy L.G."/>
            <person name="Floudas D."/>
            <person name="Copeland A."/>
            <person name="Barry K.W."/>
            <person name="Cichocki N."/>
            <person name="Veneault-Fourrey C."/>
            <person name="LaButti K."/>
            <person name="Lindquist E.A."/>
            <person name="Lipzen A."/>
            <person name="Lundell T."/>
            <person name="Morin E."/>
            <person name="Murat C."/>
            <person name="Riley R."/>
            <person name="Ohm R."/>
            <person name="Sun H."/>
            <person name="Tunlid A."/>
            <person name="Henrissat B."/>
            <person name="Grigoriev I.V."/>
            <person name="Hibbett D.S."/>
            <person name="Martin F."/>
        </authorList>
    </citation>
    <scope>NUCLEOTIDE SEQUENCE [LARGE SCALE GENOMIC DNA]</scope>
    <source>
        <strain evidence="2">Ve08.2h10</strain>
    </source>
</reference>
<feature type="non-terminal residue" evidence="1">
    <location>
        <position position="1"/>
    </location>
</feature>
<name>A0A0D0DC84_9AGAM</name>
<dbReference type="HOGENOM" id="CLU_3129847_0_0_1"/>